<dbReference type="Proteomes" id="UP000051906">
    <property type="component" value="Unassembled WGS sequence"/>
</dbReference>
<dbReference type="EMBL" id="JQCA01000117">
    <property type="protein sequence ID" value="KRO01226.1"/>
    <property type="molecule type" value="Genomic_DNA"/>
</dbReference>
<organism evidence="12 13">
    <name type="scientific">Levilactobacillus paucivorans</name>
    <dbReference type="NCBI Taxonomy" id="616990"/>
    <lineage>
        <taxon>Bacteria</taxon>
        <taxon>Bacillati</taxon>
        <taxon>Bacillota</taxon>
        <taxon>Bacilli</taxon>
        <taxon>Lactobacillales</taxon>
        <taxon>Lactobacillaceae</taxon>
        <taxon>Levilactobacillus</taxon>
    </lineage>
</organism>
<evidence type="ECO:0000256" key="7">
    <source>
        <dbReference type="ARBA" id="ARBA00022777"/>
    </source>
</evidence>
<dbReference type="Pfam" id="PF00359">
    <property type="entry name" value="PTS_EIIA_2"/>
    <property type="match status" value="1"/>
</dbReference>
<keyword evidence="4" id="KW-0597">Phosphoprotein</keyword>
<comment type="function">
    <text evidence="8">The phosphoenolpyruvate-dependent sugar phosphotransferase system (sugar PTS), a major carbohydrate active transport system, catalyzes the phosphorylation of incoming sugar substrates concomitantly with their translocation across the cell membrane. The enzyme II UlaABC PTS system is involved in ascorbate transport.</text>
</comment>
<keyword evidence="2" id="KW-0813">Transport</keyword>
<evidence type="ECO:0000256" key="9">
    <source>
        <dbReference type="ARBA" id="ARBA00041175"/>
    </source>
</evidence>
<dbReference type="STRING" id="616990.IV54_GL000508"/>
<comment type="caution">
    <text evidence="12">The sequence shown here is derived from an EMBL/GenBank/DDBJ whole genome shotgun (WGS) entry which is preliminary data.</text>
</comment>
<dbReference type="OrthoDB" id="369398at2"/>
<evidence type="ECO:0000313" key="12">
    <source>
        <dbReference type="EMBL" id="KRO01226.1"/>
    </source>
</evidence>
<evidence type="ECO:0000256" key="1">
    <source>
        <dbReference type="ARBA" id="ARBA00004496"/>
    </source>
</evidence>
<dbReference type="PROSITE" id="PS51094">
    <property type="entry name" value="PTS_EIIA_TYPE_2"/>
    <property type="match status" value="1"/>
</dbReference>
<evidence type="ECO:0000256" key="4">
    <source>
        <dbReference type="ARBA" id="ARBA00022553"/>
    </source>
</evidence>
<evidence type="ECO:0000256" key="2">
    <source>
        <dbReference type="ARBA" id="ARBA00022448"/>
    </source>
</evidence>
<comment type="subcellular location">
    <subcellularLocation>
        <location evidence="1">Cytoplasm</location>
    </subcellularLocation>
</comment>
<evidence type="ECO:0000256" key="3">
    <source>
        <dbReference type="ARBA" id="ARBA00022490"/>
    </source>
</evidence>
<proteinExistence type="predicted"/>
<accession>A0A0R2LS46</accession>
<dbReference type="CDD" id="cd00211">
    <property type="entry name" value="PTS_IIA_fru"/>
    <property type="match status" value="1"/>
</dbReference>
<evidence type="ECO:0000256" key="8">
    <source>
        <dbReference type="ARBA" id="ARBA00037387"/>
    </source>
</evidence>
<dbReference type="AlphaFoldDB" id="A0A0R2LS46"/>
<evidence type="ECO:0000313" key="13">
    <source>
        <dbReference type="Proteomes" id="UP000051906"/>
    </source>
</evidence>
<evidence type="ECO:0000259" key="11">
    <source>
        <dbReference type="PROSITE" id="PS51094"/>
    </source>
</evidence>
<dbReference type="Gene3D" id="3.40.930.10">
    <property type="entry name" value="Mannitol-specific EII, Chain A"/>
    <property type="match status" value="1"/>
</dbReference>
<dbReference type="GO" id="GO:0016301">
    <property type="term" value="F:kinase activity"/>
    <property type="evidence" value="ECO:0007669"/>
    <property type="project" value="UniProtKB-KW"/>
</dbReference>
<dbReference type="PATRIC" id="fig|616990.3.peg.546"/>
<dbReference type="RefSeq" id="WP_057879014.1">
    <property type="nucleotide sequence ID" value="NZ_JQCA01000117.1"/>
</dbReference>
<name>A0A0R2LS46_9LACO</name>
<dbReference type="PANTHER" id="PTHR36203:SF1">
    <property type="entry name" value="ASCORBATE-SPECIFIC PTS SYSTEM EIIA COMPONENT"/>
    <property type="match status" value="1"/>
</dbReference>
<keyword evidence="3" id="KW-0963">Cytoplasm</keyword>
<dbReference type="GO" id="GO:0005737">
    <property type="term" value="C:cytoplasm"/>
    <property type="evidence" value="ECO:0007669"/>
    <property type="project" value="UniProtKB-SubCell"/>
</dbReference>
<gene>
    <name evidence="12" type="ORF">IV54_GL000508</name>
</gene>
<keyword evidence="5" id="KW-0808">Transferase</keyword>
<dbReference type="PANTHER" id="PTHR36203">
    <property type="entry name" value="ASCORBATE-SPECIFIC PTS SYSTEM EIIA COMPONENT"/>
    <property type="match status" value="1"/>
</dbReference>
<dbReference type="InterPro" id="IPR002178">
    <property type="entry name" value="PTS_EIIA_type-2_dom"/>
</dbReference>
<dbReference type="InterPro" id="IPR051351">
    <property type="entry name" value="Ascorbate-PTS_EIIA_comp"/>
</dbReference>
<keyword evidence="13" id="KW-1185">Reference proteome</keyword>
<sequence length="149" mass="16473">MLETLLTPQTVQVRQAGHLDWKEAIKQAASPLLTTGKVEQSYVDAMINVVEKNGPFINIGPHIALAHARPENGVNEMSMALMKVDPAINLVSEDHPITLFFVLAASDNTKHLEALQELVLKLQDADSFARMEKATTVEELVNEFRGVEK</sequence>
<protein>
    <recommendedName>
        <fullName evidence="9">Ascorbate-specific PTS system EIIA component</fullName>
    </recommendedName>
    <alternativeName>
        <fullName evidence="10">Ascorbate-specific phosphotransferase enzyme IIA component</fullName>
    </alternativeName>
</protein>
<keyword evidence="6" id="KW-0598">Phosphotransferase system</keyword>
<dbReference type="InterPro" id="IPR016152">
    <property type="entry name" value="PTrfase/Anion_transptr"/>
</dbReference>
<evidence type="ECO:0000256" key="5">
    <source>
        <dbReference type="ARBA" id="ARBA00022679"/>
    </source>
</evidence>
<keyword evidence="7" id="KW-0418">Kinase</keyword>
<dbReference type="GO" id="GO:0009401">
    <property type="term" value="P:phosphoenolpyruvate-dependent sugar phosphotransferase system"/>
    <property type="evidence" value="ECO:0007669"/>
    <property type="project" value="UniProtKB-KW"/>
</dbReference>
<dbReference type="SUPFAM" id="SSF55804">
    <property type="entry name" value="Phoshotransferase/anion transport protein"/>
    <property type="match status" value="1"/>
</dbReference>
<evidence type="ECO:0000256" key="10">
    <source>
        <dbReference type="ARBA" id="ARBA00042072"/>
    </source>
</evidence>
<feature type="domain" description="PTS EIIA type-2" evidence="11">
    <location>
        <begin position="4"/>
        <end position="147"/>
    </location>
</feature>
<reference evidence="12 13" key="1">
    <citation type="journal article" date="2015" name="Genome Announc.">
        <title>Expanding the biotechnology potential of lactobacilli through comparative genomics of 213 strains and associated genera.</title>
        <authorList>
            <person name="Sun Z."/>
            <person name="Harris H.M."/>
            <person name="McCann A."/>
            <person name="Guo C."/>
            <person name="Argimon S."/>
            <person name="Zhang W."/>
            <person name="Yang X."/>
            <person name="Jeffery I.B."/>
            <person name="Cooney J.C."/>
            <person name="Kagawa T.F."/>
            <person name="Liu W."/>
            <person name="Song Y."/>
            <person name="Salvetti E."/>
            <person name="Wrobel A."/>
            <person name="Rasinkangas P."/>
            <person name="Parkhill J."/>
            <person name="Rea M.C."/>
            <person name="O'Sullivan O."/>
            <person name="Ritari J."/>
            <person name="Douillard F.P."/>
            <person name="Paul Ross R."/>
            <person name="Yang R."/>
            <person name="Briner A.E."/>
            <person name="Felis G.E."/>
            <person name="de Vos W.M."/>
            <person name="Barrangou R."/>
            <person name="Klaenhammer T.R."/>
            <person name="Caufield P.W."/>
            <person name="Cui Y."/>
            <person name="Zhang H."/>
            <person name="O'Toole P.W."/>
        </authorList>
    </citation>
    <scope>NUCLEOTIDE SEQUENCE [LARGE SCALE GENOMIC DNA]</scope>
    <source>
        <strain evidence="12 13">DSM 22467</strain>
    </source>
</reference>
<evidence type="ECO:0000256" key="6">
    <source>
        <dbReference type="ARBA" id="ARBA00022683"/>
    </source>
</evidence>